<reference evidence="1 2" key="2">
    <citation type="submission" date="2018-11" db="EMBL/GenBank/DDBJ databases">
        <authorList>
            <consortium name="Pathogen Informatics"/>
        </authorList>
    </citation>
    <scope>NUCLEOTIDE SEQUENCE [LARGE SCALE GENOMIC DNA]</scope>
    <source>
        <strain evidence="1 2">MHpl1</strain>
    </source>
</reference>
<dbReference type="AlphaFoldDB" id="A0A0N4W314"/>
<keyword evidence="2" id="KW-1185">Reference proteome</keyword>
<dbReference type="EMBL" id="UZAF01016179">
    <property type="protein sequence ID" value="VDO22548.1"/>
    <property type="molecule type" value="Genomic_DNA"/>
</dbReference>
<evidence type="ECO:0000313" key="2">
    <source>
        <dbReference type="Proteomes" id="UP000268014"/>
    </source>
</evidence>
<dbReference type="OrthoDB" id="407509at2759"/>
<name>A0A0N4W314_HAEPC</name>
<dbReference type="WBParaSite" id="HPLM_0000416101-mRNA-1">
    <property type="protein sequence ID" value="HPLM_0000416101-mRNA-1"/>
    <property type="gene ID" value="HPLM_0000416101"/>
</dbReference>
<dbReference type="OMA" id="KICLRRN"/>
<protein>
    <submittedName>
        <fullName evidence="3">Reverse transcriptase</fullName>
    </submittedName>
</protein>
<gene>
    <name evidence="1" type="ORF">HPLM_LOCUS4153</name>
</gene>
<reference evidence="3" key="1">
    <citation type="submission" date="2017-02" db="UniProtKB">
        <authorList>
            <consortium name="WormBaseParasite"/>
        </authorList>
    </citation>
    <scope>IDENTIFICATION</scope>
</reference>
<accession>A0A0N4W314</accession>
<dbReference type="Proteomes" id="UP000268014">
    <property type="component" value="Unassembled WGS sequence"/>
</dbReference>
<sequence length="142" mass="17128">MGRTVVLITPKIEQAEGMLAEFVSARGKICLRRNLTKTMFMKNGLVGKWKSKIRWAGHVRRYSDDRWTREIADWFLRDIKRASGRPPTRWSNFFTNALKERNIGPRVPEARTIHWTALARDRNEWRRYWRMLEETNEHRDDR</sequence>
<organism evidence="3">
    <name type="scientific">Haemonchus placei</name>
    <name type="common">Barber's pole worm</name>
    <dbReference type="NCBI Taxonomy" id="6290"/>
    <lineage>
        <taxon>Eukaryota</taxon>
        <taxon>Metazoa</taxon>
        <taxon>Ecdysozoa</taxon>
        <taxon>Nematoda</taxon>
        <taxon>Chromadorea</taxon>
        <taxon>Rhabditida</taxon>
        <taxon>Rhabditina</taxon>
        <taxon>Rhabditomorpha</taxon>
        <taxon>Strongyloidea</taxon>
        <taxon>Trichostrongylidae</taxon>
        <taxon>Haemonchus</taxon>
    </lineage>
</organism>
<evidence type="ECO:0000313" key="3">
    <source>
        <dbReference type="WBParaSite" id="HPLM_0000416101-mRNA-1"/>
    </source>
</evidence>
<evidence type="ECO:0000313" key="1">
    <source>
        <dbReference type="EMBL" id="VDO22548.1"/>
    </source>
</evidence>
<proteinExistence type="predicted"/>